<evidence type="ECO:0000256" key="5">
    <source>
        <dbReference type="ARBA" id="ARBA00022821"/>
    </source>
</evidence>
<evidence type="ECO:0000259" key="8">
    <source>
        <dbReference type="Pfam" id="PF18052"/>
    </source>
</evidence>
<dbReference type="InterPro" id="IPR055414">
    <property type="entry name" value="LRR_R13L4/SHOC2-like"/>
</dbReference>
<dbReference type="PANTHER" id="PTHR23155:SF1238">
    <property type="entry name" value="TOMV SUSCEPTIBLE PROTEIN TM-2"/>
    <property type="match status" value="1"/>
</dbReference>
<keyword evidence="12" id="KW-1185">Reference proteome</keyword>
<evidence type="ECO:0000259" key="7">
    <source>
        <dbReference type="Pfam" id="PF00931"/>
    </source>
</evidence>
<comment type="caution">
    <text evidence="11">The sequence shown here is derived from an EMBL/GenBank/DDBJ whole genome shotgun (WGS) entry which is preliminary data.</text>
</comment>
<reference evidence="12" key="1">
    <citation type="journal article" date="2018" name="Gigascience">
        <title>Genome assembly of the Pink Ipe (Handroanthus impetiginosus, Bignoniaceae), a highly valued, ecologically keystone Neotropical timber forest tree.</title>
        <authorList>
            <person name="Silva-Junior O.B."/>
            <person name="Grattapaglia D."/>
            <person name="Novaes E."/>
            <person name="Collevatti R.G."/>
        </authorList>
    </citation>
    <scope>NUCLEOTIDE SEQUENCE [LARGE SCALE GENOMIC DNA]</scope>
    <source>
        <strain evidence="12">cv. UFG-1</strain>
    </source>
</reference>
<evidence type="ECO:0000256" key="6">
    <source>
        <dbReference type="ARBA" id="ARBA00022840"/>
    </source>
</evidence>
<protein>
    <submittedName>
        <fullName evidence="11">Apoptotic ATPase</fullName>
    </submittedName>
</protein>
<dbReference type="Gene3D" id="3.40.50.300">
    <property type="entry name" value="P-loop containing nucleotide triphosphate hydrolases"/>
    <property type="match status" value="1"/>
</dbReference>
<dbReference type="Pfam" id="PF00931">
    <property type="entry name" value="NB-ARC"/>
    <property type="match status" value="1"/>
</dbReference>
<sequence length="848" mass="97468">MADFAFSAVIRNAVDIAGDLIVDESSRLHWLPEDLRWLERQMRHIQAYMDDAEAKKITNPQVATLIKDIRELAYDVEDIFDTFLPEIKSHSASGLLKRTINILPYNRICSKLSREIEKIKRRVQGIDEARRNFGVEDISAGVDQYNVDPRTTTLHFDDPIIVGFDQDIQYLMRKLERDHFVSIVGMPGLGKTTLAKKVFKAIKDGFHCSASVSVSQQVNIKGLLQEIATQIGLEKAKQEKNLEVNLYSFLQRKRYLLFLDDVWHTEAWDRLKEYFPVDSESGSRIIITSRYTGIGRYIGGENSLHQLEPFDYPTSWELFSKLIMPSGELENIGKQIVEKCAGVPLAIVVIVGMLREKGMNESGWDDVLKSIGQDASDKCSQILGLSYMDLPTALKPCFLYLGNFPEDYEFSASRLIRLWMAEKFVQGVGAREPEEVGEDYLSKLDARNLIQVVNRGDDGRVKKFWVHDLLHNLCVNMGRETDFLETVDHLQSSSADRVRRFSIHHNSIVGDDALNFNMRKIRAMFHFKFQGESQKEHLKHMLNMFRLLRVLVLEIASEYLYLPTEIGSLSCLNYLELNSNWYVEIPWSIQNLINLQTLDLRKCYDVKLPIGIWKMQRLRHLYLGYYHGGAQKCEFYYYLMQLWCRQVQVSLPNIQTLAIVIGFGLHPSMLLKFTNLRKLWLDGVTPETMEVLCGQEPISQKLEALHCSSNIHTTSRSVSLAKYNRLMKLKIIGVYALLPLELPHSLIKVTLSGANLVRDSMETLKKLPKLMILELDFEFSHGNKMDCSGADSFPKLEVLRLYVLRNLEELVEGEGEDRGMPKLRQVDIKGCPNLRTIPQRLQQLQMTN</sequence>
<evidence type="ECO:0000313" key="11">
    <source>
        <dbReference type="EMBL" id="PIN00152.1"/>
    </source>
</evidence>
<feature type="domain" description="Disease resistance protein winged helix" evidence="9">
    <location>
        <begin position="404"/>
        <end position="473"/>
    </location>
</feature>
<dbReference type="InterPro" id="IPR038005">
    <property type="entry name" value="RX-like_CC"/>
</dbReference>
<organism evidence="11 12">
    <name type="scientific">Handroanthus impetiginosus</name>
    <dbReference type="NCBI Taxonomy" id="429701"/>
    <lineage>
        <taxon>Eukaryota</taxon>
        <taxon>Viridiplantae</taxon>
        <taxon>Streptophyta</taxon>
        <taxon>Embryophyta</taxon>
        <taxon>Tracheophyta</taxon>
        <taxon>Spermatophyta</taxon>
        <taxon>Magnoliopsida</taxon>
        <taxon>eudicotyledons</taxon>
        <taxon>Gunneridae</taxon>
        <taxon>Pentapetalae</taxon>
        <taxon>asterids</taxon>
        <taxon>lamiids</taxon>
        <taxon>Lamiales</taxon>
        <taxon>Bignoniaceae</taxon>
        <taxon>Crescentiina</taxon>
        <taxon>Tabebuia alliance</taxon>
        <taxon>Handroanthus</taxon>
    </lineage>
</organism>
<dbReference type="InterPro" id="IPR002182">
    <property type="entry name" value="NB-ARC"/>
</dbReference>
<evidence type="ECO:0000256" key="3">
    <source>
        <dbReference type="ARBA" id="ARBA00022737"/>
    </source>
</evidence>
<dbReference type="FunFam" id="3.40.50.300:FF:001091">
    <property type="entry name" value="Probable disease resistance protein At1g61300"/>
    <property type="match status" value="1"/>
</dbReference>
<dbReference type="Pfam" id="PF23598">
    <property type="entry name" value="LRR_14"/>
    <property type="match status" value="1"/>
</dbReference>
<dbReference type="AlphaFoldDB" id="A0A2G9G4N1"/>
<feature type="domain" description="Disease resistance N-terminal" evidence="8">
    <location>
        <begin position="9"/>
        <end position="93"/>
    </location>
</feature>
<feature type="domain" description="Disease resistance R13L4/SHOC-2-like LRR" evidence="10">
    <location>
        <begin position="537"/>
        <end position="829"/>
    </location>
</feature>
<name>A0A2G9G4N1_9LAMI</name>
<evidence type="ECO:0000259" key="10">
    <source>
        <dbReference type="Pfam" id="PF23598"/>
    </source>
</evidence>
<dbReference type="InterPro" id="IPR042197">
    <property type="entry name" value="Apaf_helical"/>
</dbReference>
<evidence type="ECO:0000313" key="12">
    <source>
        <dbReference type="Proteomes" id="UP000231279"/>
    </source>
</evidence>
<dbReference type="Gene3D" id="3.80.10.10">
    <property type="entry name" value="Ribonuclease Inhibitor"/>
    <property type="match status" value="1"/>
</dbReference>
<keyword evidence="5" id="KW-0611">Plant defense</keyword>
<dbReference type="InterPro" id="IPR027417">
    <property type="entry name" value="P-loop_NTPase"/>
</dbReference>
<dbReference type="GO" id="GO:0005524">
    <property type="term" value="F:ATP binding"/>
    <property type="evidence" value="ECO:0007669"/>
    <property type="project" value="UniProtKB-KW"/>
</dbReference>
<dbReference type="Gene3D" id="1.20.5.4130">
    <property type="match status" value="1"/>
</dbReference>
<evidence type="ECO:0000256" key="4">
    <source>
        <dbReference type="ARBA" id="ARBA00022741"/>
    </source>
</evidence>
<evidence type="ECO:0000256" key="1">
    <source>
        <dbReference type="ARBA" id="ARBA00008894"/>
    </source>
</evidence>
<dbReference type="GO" id="GO:0051607">
    <property type="term" value="P:defense response to virus"/>
    <property type="evidence" value="ECO:0007669"/>
    <property type="project" value="UniProtKB-ARBA"/>
</dbReference>
<accession>A0A2G9G4N1</accession>
<keyword evidence="3" id="KW-0677">Repeat</keyword>
<evidence type="ECO:0000256" key="2">
    <source>
        <dbReference type="ARBA" id="ARBA00022614"/>
    </source>
</evidence>
<dbReference type="Gene3D" id="1.10.8.430">
    <property type="entry name" value="Helical domain of apoptotic protease-activating factors"/>
    <property type="match status" value="1"/>
</dbReference>
<keyword evidence="6" id="KW-0067">ATP-binding</keyword>
<dbReference type="GO" id="GO:0043531">
    <property type="term" value="F:ADP binding"/>
    <property type="evidence" value="ECO:0007669"/>
    <property type="project" value="InterPro"/>
</dbReference>
<proteinExistence type="inferred from homology"/>
<dbReference type="FunFam" id="1.10.10.10:FF:000322">
    <property type="entry name" value="Probable disease resistance protein At1g63360"/>
    <property type="match status" value="1"/>
</dbReference>
<dbReference type="InterPro" id="IPR044974">
    <property type="entry name" value="Disease_R_plants"/>
</dbReference>
<dbReference type="PRINTS" id="PR00364">
    <property type="entry name" value="DISEASERSIST"/>
</dbReference>
<dbReference type="Pfam" id="PF18052">
    <property type="entry name" value="Rx_N"/>
    <property type="match status" value="1"/>
</dbReference>
<dbReference type="Proteomes" id="UP000231279">
    <property type="component" value="Unassembled WGS sequence"/>
</dbReference>
<keyword evidence="2" id="KW-0433">Leucine-rich repeat</keyword>
<comment type="similarity">
    <text evidence="1">Belongs to the disease resistance NB-LRR family.</text>
</comment>
<dbReference type="Gene3D" id="1.10.10.10">
    <property type="entry name" value="Winged helix-like DNA-binding domain superfamily/Winged helix DNA-binding domain"/>
    <property type="match status" value="1"/>
</dbReference>
<dbReference type="CDD" id="cd14798">
    <property type="entry name" value="RX-CC_like"/>
    <property type="match status" value="1"/>
</dbReference>
<dbReference type="STRING" id="429701.A0A2G9G4N1"/>
<dbReference type="GO" id="GO:0098542">
    <property type="term" value="P:defense response to other organism"/>
    <property type="evidence" value="ECO:0007669"/>
    <property type="project" value="TreeGrafter"/>
</dbReference>
<dbReference type="SUPFAM" id="SSF52058">
    <property type="entry name" value="L domain-like"/>
    <property type="match status" value="1"/>
</dbReference>
<dbReference type="InterPro" id="IPR032675">
    <property type="entry name" value="LRR_dom_sf"/>
</dbReference>
<keyword evidence="4" id="KW-0547">Nucleotide-binding</keyword>
<dbReference type="Pfam" id="PF23559">
    <property type="entry name" value="WHD_DRP"/>
    <property type="match status" value="1"/>
</dbReference>
<dbReference type="PANTHER" id="PTHR23155">
    <property type="entry name" value="DISEASE RESISTANCE PROTEIN RP"/>
    <property type="match status" value="1"/>
</dbReference>
<evidence type="ECO:0000259" key="9">
    <source>
        <dbReference type="Pfam" id="PF23559"/>
    </source>
</evidence>
<dbReference type="InterPro" id="IPR041118">
    <property type="entry name" value="Rx_N"/>
</dbReference>
<gene>
    <name evidence="11" type="ORF">CDL12_27347</name>
</gene>
<dbReference type="OrthoDB" id="912405at2759"/>
<dbReference type="EMBL" id="NKXS01007137">
    <property type="protein sequence ID" value="PIN00152.1"/>
    <property type="molecule type" value="Genomic_DNA"/>
</dbReference>
<feature type="domain" description="NB-ARC" evidence="7">
    <location>
        <begin position="168"/>
        <end position="325"/>
    </location>
</feature>
<dbReference type="InterPro" id="IPR058922">
    <property type="entry name" value="WHD_DRP"/>
</dbReference>
<dbReference type="InterPro" id="IPR036388">
    <property type="entry name" value="WH-like_DNA-bd_sf"/>
</dbReference>
<dbReference type="SUPFAM" id="SSF52540">
    <property type="entry name" value="P-loop containing nucleoside triphosphate hydrolases"/>
    <property type="match status" value="1"/>
</dbReference>